<organism evidence="2 3">
    <name type="scientific">Porites evermanni</name>
    <dbReference type="NCBI Taxonomy" id="104178"/>
    <lineage>
        <taxon>Eukaryota</taxon>
        <taxon>Metazoa</taxon>
        <taxon>Cnidaria</taxon>
        <taxon>Anthozoa</taxon>
        <taxon>Hexacorallia</taxon>
        <taxon>Scleractinia</taxon>
        <taxon>Fungiina</taxon>
        <taxon>Poritidae</taxon>
        <taxon>Porites</taxon>
    </lineage>
</organism>
<comment type="caution">
    <text evidence="2">The sequence shown here is derived from an EMBL/GenBank/DDBJ whole genome shotgun (WGS) entry which is preliminary data.</text>
</comment>
<name>A0ABN8LWF0_9CNID</name>
<evidence type="ECO:0000313" key="3">
    <source>
        <dbReference type="Proteomes" id="UP001159427"/>
    </source>
</evidence>
<dbReference type="EMBL" id="CALNXI010000165">
    <property type="protein sequence ID" value="CAH3020959.1"/>
    <property type="molecule type" value="Genomic_DNA"/>
</dbReference>
<gene>
    <name evidence="2" type="ORF">PEVE_00009425</name>
</gene>
<feature type="region of interest" description="Disordered" evidence="1">
    <location>
        <begin position="299"/>
        <end position="328"/>
    </location>
</feature>
<keyword evidence="3" id="KW-1185">Reference proteome</keyword>
<proteinExistence type="predicted"/>
<evidence type="ECO:0000313" key="2">
    <source>
        <dbReference type="EMBL" id="CAH3020959.1"/>
    </source>
</evidence>
<evidence type="ECO:0000256" key="1">
    <source>
        <dbReference type="SAM" id="MobiDB-lite"/>
    </source>
</evidence>
<protein>
    <submittedName>
        <fullName evidence="2">Uncharacterized protein</fullName>
    </submittedName>
</protein>
<dbReference type="Proteomes" id="UP001159427">
    <property type="component" value="Unassembled WGS sequence"/>
</dbReference>
<reference evidence="2 3" key="1">
    <citation type="submission" date="2022-05" db="EMBL/GenBank/DDBJ databases">
        <authorList>
            <consortium name="Genoscope - CEA"/>
            <person name="William W."/>
        </authorList>
    </citation>
    <scope>NUCLEOTIDE SEQUENCE [LARGE SCALE GENOMIC DNA]</scope>
</reference>
<sequence length="328" mass="36288">MKRNLNKCNLVVGDNTGAMVISLLEENIDKVSVDNSYCFHLVTAKSLYRKQLNSSRASTISTCDNVVISDKLSVIARGLVANDVSSESIVGRILAVSIKEVVHLHKCTSKILDIPGQSVFKCLMCALAIILADIIGNNIGRFYFIITRAEIISVLVTSDITLLWPMEFYTHKGQKLLYEGMEIVSTERLPYGGMKQVTENTRKFEACVTPLLRNIRSYLQWRNMLRKVNLLGLGQKLLTSLVGCECPITLKHYDDYAQANHFNLLLPQGNCCNAPPPENKPSSLVIDLDNVEQSYASAVEQSSKTCPSTKVSSTATNNTKQSPQNSAH</sequence>
<accession>A0ABN8LWF0</accession>